<comment type="caution">
    <text evidence="2">The sequence shown here is derived from an EMBL/GenBank/DDBJ whole genome shotgun (WGS) entry which is preliminary data.</text>
</comment>
<feature type="transmembrane region" description="Helical" evidence="1">
    <location>
        <begin position="37"/>
        <end position="60"/>
    </location>
</feature>
<organism evidence="2 3">
    <name type="scientific">Clostridium aciditolerans</name>
    <dbReference type="NCBI Taxonomy" id="339861"/>
    <lineage>
        <taxon>Bacteria</taxon>
        <taxon>Bacillati</taxon>
        <taxon>Bacillota</taxon>
        <taxon>Clostridia</taxon>
        <taxon>Eubacteriales</taxon>
        <taxon>Clostridiaceae</taxon>
        <taxon>Clostridium</taxon>
    </lineage>
</organism>
<dbReference type="Proteomes" id="UP000622687">
    <property type="component" value="Unassembled WGS sequence"/>
</dbReference>
<keyword evidence="1" id="KW-0472">Membrane</keyword>
<reference evidence="2" key="1">
    <citation type="submission" date="2020-12" db="EMBL/GenBank/DDBJ databases">
        <title>Clostridium thailandense sp. nov., a novel acetogenic bacterium isolated from peat land soil in Thailand.</title>
        <authorList>
            <person name="Chaikitkaew S."/>
            <person name="Birkeland N.K."/>
        </authorList>
    </citation>
    <scope>NUCLEOTIDE SEQUENCE</scope>
    <source>
        <strain evidence="2">DSM 17425</strain>
    </source>
</reference>
<evidence type="ECO:0000313" key="3">
    <source>
        <dbReference type="Proteomes" id="UP000622687"/>
    </source>
</evidence>
<gene>
    <name evidence="2" type="ORF">I6U51_15590</name>
</gene>
<dbReference type="AlphaFoldDB" id="A0A934I140"/>
<keyword evidence="3" id="KW-1185">Reference proteome</keyword>
<name>A0A934I140_9CLOT</name>
<keyword evidence="1" id="KW-1133">Transmembrane helix</keyword>
<dbReference type="EMBL" id="JAEEGB010000018">
    <property type="protein sequence ID" value="MBI6874105.1"/>
    <property type="molecule type" value="Genomic_DNA"/>
</dbReference>
<dbReference type="RefSeq" id="WP_211143510.1">
    <property type="nucleotide sequence ID" value="NZ_JAEEGB010000018.1"/>
</dbReference>
<evidence type="ECO:0000256" key="1">
    <source>
        <dbReference type="SAM" id="Phobius"/>
    </source>
</evidence>
<feature type="transmembrane region" description="Helical" evidence="1">
    <location>
        <begin position="6"/>
        <end position="25"/>
    </location>
</feature>
<proteinExistence type="predicted"/>
<accession>A0A934I140</accession>
<sequence length="125" mass="14424">MPLWLQVAFQILFFVIIFLVVYNQLKIHVLSKLHPNKWLILGLAIAAFFVPTVIAAYFKYNINGTVWQYVQSAIFIVLFLWFVDLRSGAIYNTANRGARNTKNSKSNVVIKPKAKPNRVKNNQKK</sequence>
<protein>
    <submittedName>
        <fullName evidence="2">Uncharacterized protein</fullName>
    </submittedName>
</protein>
<evidence type="ECO:0000313" key="2">
    <source>
        <dbReference type="EMBL" id="MBI6874105.1"/>
    </source>
</evidence>
<keyword evidence="1" id="KW-0812">Transmembrane</keyword>
<feature type="transmembrane region" description="Helical" evidence="1">
    <location>
        <begin position="66"/>
        <end position="83"/>
    </location>
</feature>